<proteinExistence type="predicted"/>
<comment type="caution">
    <text evidence="1">The sequence shown here is derived from an EMBL/GenBank/DDBJ whole genome shotgun (WGS) entry which is preliminary data.</text>
</comment>
<dbReference type="AlphaFoldDB" id="A0A9D4G2X1"/>
<accession>A0A9D4G2X1</accession>
<evidence type="ECO:0000313" key="1">
    <source>
        <dbReference type="EMBL" id="KAH3807600.1"/>
    </source>
</evidence>
<name>A0A9D4G2X1_DREPO</name>
<reference evidence="1" key="1">
    <citation type="journal article" date="2019" name="bioRxiv">
        <title>The Genome of the Zebra Mussel, Dreissena polymorpha: A Resource for Invasive Species Research.</title>
        <authorList>
            <person name="McCartney M.A."/>
            <person name="Auch B."/>
            <person name="Kono T."/>
            <person name="Mallez S."/>
            <person name="Zhang Y."/>
            <person name="Obille A."/>
            <person name="Becker A."/>
            <person name="Abrahante J.E."/>
            <person name="Garbe J."/>
            <person name="Badalamenti J.P."/>
            <person name="Herman A."/>
            <person name="Mangelson H."/>
            <person name="Liachko I."/>
            <person name="Sullivan S."/>
            <person name="Sone E.D."/>
            <person name="Koren S."/>
            <person name="Silverstein K.A.T."/>
            <person name="Beckman K.B."/>
            <person name="Gohl D.M."/>
        </authorList>
    </citation>
    <scope>NUCLEOTIDE SEQUENCE</scope>
    <source>
        <strain evidence="1">Duluth1</strain>
        <tissue evidence="1">Whole animal</tissue>
    </source>
</reference>
<reference evidence="1" key="2">
    <citation type="submission" date="2020-11" db="EMBL/GenBank/DDBJ databases">
        <authorList>
            <person name="McCartney M.A."/>
            <person name="Auch B."/>
            <person name="Kono T."/>
            <person name="Mallez S."/>
            <person name="Becker A."/>
            <person name="Gohl D.M."/>
            <person name="Silverstein K.A.T."/>
            <person name="Koren S."/>
            <person name="Bechman K.B."/>
            <person name="Herman A."/>
            <person name="Abrahante J.E."/>
            <person name="Garbe J."/>
        </authorList>
    </citation>
    <scope>NUCLEOTIDE SEQUENCE</scope>
    <source>
        <strain evidence="1">Duluth1</strain>
        <tissue evidence="1">Whole animal</tissue>
    </source>
</reference>
<organism evidence="1 2">
    <name type="scientific">Dreissena polymorpha</name>
    <name type="common">Zebra mussel</name>
    <name type="synonym">Mytilus polymorpha</name>
    <dbReference type="NCBI Taxonomy" id="45954"/>
    <lineage>
        <taxon>Eukaryota</taxon>
        <taxon>Metazoa</taxon>
        <taxon>Spiralia</taxon>
        <taxon>Lophotrochozoa</taxon>
        <taxon>Mollusca</taxon>
        <taxon>Bivalvia</taxon>
        <taxon>Autobranchia</taxon>
        <taxon>Heteroconchia</taxon>
        <taxon>Euheterodonta</taxon>
        <taxon>Imparidentia</taxon>
        <taxon>Neoheterodontei</taxon>
        <taxon>Myida</taxon>
        <taxon>Dreissenoidea</taxon>
        <taxon>Dreissenidae</taxon>
        <taxon>Dreissena</taxon>
    </lineage>
</organism>
<protein>
    <submittedName>
        <fullName evidence="1">Uncharacterized protein</fullName>
    </submittedName>
</protein>
<dbReference type="Proteomes" id="UP000828390">
    <property type="component" value="Unassembled WGS sequence"/>
</dbReference>
<gene>
    <name evidence="1" type="ORF">DPMN_135946</name>
</gene>
<keyword evidence="2" id="KW-1185">Reference proteome</keyword>
<sequence length="63" mass="6864">MTVVMYATVNGGLPMGEIGAHKKNWYKPGTQADQGSHNCEVKMRKGSHTVRVHLKVNLQGSKG</sequence>
<evidence type="ECO:0000313" key="2">
    <source>
        <dbReference type="Proteomes" id="UP000828390"/>
    </source>
</evidence>
<dbReference type="EMBL" id="JAIWYP010000006">
    <property type="protein sequence ID" value="KAH3807600.1"/>
    <property type="molecule type" value="Genomic_DNA"/>
</dbReference>